<feature type="domain" description="NADH-ubiquinone oxidoreductase 51kDa subunit iron-sulphur binding" evidence="10">
    <location>
        <begin position="315"/>
        <end position="361"/>
    </location>
</feature>
<protein>
    <submittedName>
        <fullName evidence="11">NADH-quinone oxidoreductase subunit F</fullName>
        <ecNumber evidence="11">1.6.5.11</ecNumber>
    </submittedName>
</protein>
<dbReference type="PANTHER" id="PTHR11780">
    <property type="entry name" value="NADH-UBIQUINONE OXIDOREDUCTASE FLAVOPROTEIN 1 NDUFV1"/>
    <property type="match status" value="1"/>
</dbReference>
<dbReference type="InterPro" id="IPR019575">
    <property type="entry name" value="Nuop51_4Fe4S-bd"/>
</dbReference>
<dbReference type="PANTHER" id="PTHR11780:SF10">
    <property type="entry name" value="NADH DEHYDROGENASE [UBIQUINONE] FLAVOPROTEIN 1, MITOCHONDRIAL"/>
    <property type="match status" value="1"/>
</dbReference>
<keyword evidence="7" id="KW-0479">Metal-binding</keyword>
<dbReference type="Gene3D" id="1.20.1440.230">
    <property type="entry name" value="NADH-ubiquinone oxidoreductase 51kDa subunit, iron-sulphur binding domain"/>
    <property type="match status" value="1"/>
</dbReference>
<dbReference type="Proteomes" id="UP000215506">
    <property type="component" value="Unassembled WGS sequence"/>
</dbReference>
<dbReference type="RefSeq" id="WP_094028336.1">
    <property type="nucleotide sequence ID" value="NZ_NGAF01000042.1"/>
</dbReference>
<dbReference type="EC" id="1.6.5.11" evidence="11"/>
<dbReference type="GO" id="GO:0045333">
    <property type="term" value="P:cellular respiration"/>
    <property type="evidence" value="ECO:0007669"/>
    <property type="project" value="TreeGrafter"/>
</dbReference>
<sequence>MTTTLTGNPTTPPAPTGTDRLLAATGPELSAHVARYGPARDVGREFIDVVSAAGLTGRGGAGFPVARKLAAVADGRRAIVVANGAEGEPASDKDAVLLWRAPHLVLDGLSVAAAAVGAQQCHLYAPQRLLDPIRHALAERQSTGYDARQVDLTPAADTFLAGEKSAVLERLAGRAPMPRDKPVSTSRSGLNGRPALVQNVETLAHLALLSRFGPSWFRTAGTPDEPGTMLVTLSGTSAAGVVEIPLGTALTEVIQRFGRTDPATVQAVLIGGYHGAWLPGAALPRASLSRKALRHWHATPGAGVIRVLRHDECGLRVTAEITAYLAAQSAGQCGPCRNGLPQLARTVGDLAAGGPARPQDVVRIADLVDGRGACHHPDGTARLARSALTVFAGEIDRHRHGSCRARSQGAAR</sequence>
<comment type="cofactor">
    <cofactor evidence="1">
        <name>FMN</name>
        <dbReference type="ChEBI" id="CHEBI:58210"/>
    </cofactor>
</comment>
<dbReference type="InterPro" id="IPR011538">
    <property type="entry name" value="Nuo51_FMN-bd"/>
</dbReference>
<evidence type="ECO:0000256" key="4">
    <source>
        <dbReference type="ARBA" id="ARBA00022485"/>
    </source>
</evidence>
<keyword evidence="12" id="KW-1185">Reference proteome</keyword>
<dbReference type="Gene3D" id="3.10.20.600">
    <property type="match status" value="1"/>
</dbReference>
<keyword evidence="6" id="KW-0288">FMN</keyword>
<dbReference type="InterPro" id="IPR050837">
    <property type="entry name" value="ComplexI_51kDa_subunit"/>
</dbReference>
<accession>A0A231GTY5</accession>
<keyword evidence="11" id="KW-0560">Oxidoreductase</keyword>
<evidence type="ECO:0000256" key="6">
    <source>
        <dbReference type="ARBA" id="ARBA00022643"/>
    </source>
</evidence>
<dbReference type="SMART" id="SM00928">
    <property type="entry name" value="NADH_4Fe-4S"/>
    <property type="match status" value="1"/>
</dbReference>
<proteinExistence type="inferred from homology"/>
<evidence type="ECO:0000256" key="5">
    <source>
        <dbReference type="ARBA" id="ARBA00022630"/>
    </source>
</evidence>
<keyword evidence="8" id="KW-0408">Iron</keyword>
<evidence type="ECO:0000256" key="7">
    <source>
        <dbReference type="ARBA" id="ARBA00022723"/>
    </source>
</evidence>
<dbReference type="SUPFAM" id="SSF140490">
    <property type="entry name" value="Nqo1C-terminal domain-like"/>
    <property type="match status" value="1"/>
</dbReference>
<evidence type="ECO:0000313" key="11">
    <source>
        <dbReference type="EMBL" id="OXR40079.1"/>
    </source>
</evidence>
<dbReference type="Pfam" id="PF10589">
    <property type="entry name" value="NADH_4Fe-4S"/>
    <property type="match status" value="1"/>
</dbReference>
<comment type="similarity">
    <text evidence="3">Belongs to the complex I 51 kDa subunit family.</text>
</comment>
<comment type="cofactor">
    <cofactor evidence="2">
        <name>[4Fe-4S] cluster</name>
        <dbReference type="ChEBI" id="CHEBI:49883"/>
    </cofactor>
</comment>
<dbReference type="InterPro" id="IPR037207">
    <property type="entry name" value="Nuop51_4Fe4S-bd_sf"/>
</dbReference>
<evidence type="ECO:0000313" key="12">
    <source>
        <dbReference type="Proteomes" id="UP000215506"/>
    </source>
</evidence>
<dbReference type="SUPFAM" id="SSF142984">
    <property type="entry name" value="Nqo1 middle domain-like"/>
    <property type="match status" value="1"/>
</dbReference>
<dbReference type="GO" id="GO:0051539">
    <property type="term" value="F:4 iron, 4 sulfur cluster binding"/>
    <property type="evidence" value="ECO:0007669"/>
    <property type="project" value="UniProtKB-KW"/>
</dbReference>
<evidence type="ECO:0000256" key="2">
    <source>
        <dbReference type="ARBA" id="ARBA00001966"/>
    </source>
</evidence>
<comment type="caution">
    <text evidence="11">The sequence shown here is derived from an EMBL/GenBank/DDBJ whole genome shotgun (WGS) entry which is preliminary data.</text>
</comment>
<keyword evidence="9" id="KW-0411">Iron-sulfur</keyword>
<dbReference type="Gene3D" id="3.40.50.11540">
    <property type="entry name" value="NADH-ubiquinone oxidoreductase 51kDa subunit"/>
    <property type="match status" value="1"/>
</dbReference>
<dbReference type="InterPro" id="IPR037225">
    <property type="entry name" value="Nuo51_FMN-bd_sf"/>
</dbReference>
<keyword evidence="5" id="KW-0285">Flavoprotein</keyword>
<gene>
    <name evidence="11" type="primary">nuoF_3</name>
    <name evidence="11" type="ORF">B7C42_07834</name>
</gene>
<dbReference type="Pfam" id="PF01512">
    <property type="entry name" value="Complex1_51K"/>
    <property type="match status" value="1"/>
</dbReference>
<organism evidence="11 12">
    <name type="scientific">Nocardia cerradoensis</name>
    <dbReference type="NCBI Taxonomy" id="85688"/>
    <lineage>
        <taxon>Bacteria</taxon>
        <taxon>Bacillati</taxon>
        <taxon>Actinomycetota</taxon>
        <taxon>Actinomycetes</taxon>
        <taxon>Mycobacteriales</taxon>
        <taxon>Nocardiaceae</taxon>
        <taxon>Nocardia</taxon>
    </lineage>
</organism>
<dbReference type="GO" id="GO:0003954">
    <property type="term" value="F:NADH dehydrogenase activity"/>
    <property type="evidence" value="ECO:0007669"/>
    <property type="project" value="TreeGrafter"/>
</dbReference>
<reference evidence="11 12" key="1">
    <citation type="submission" date="2017-07" db="EMBL/GenBank/DDBJ databases">
        <title>First draft Genome Sequence of Nocardia cerradoensis isolated from human infection.</title>
        <authorList>
            <person name="Carrasco G."/>
        </authorList>
    </citation>
    <scope>NUCLEOTIDE SEQUENCE [LARGE SCALE GENOMIC DNA]</scope>
    <source>
        <strain evidence="11 12">CNM20130759</strain>
    </source>
</reference>
<dbReference type="GO" id="GO:0046872">
    <property type="term" value="F:metal ion binding"/>
    <property type="evidence" value="ECO:0007669"/>
    <property type="project" value="UniProtKB-KW"/>
</dbReference>
<dbReference type="AlphaFoldDB" id="A0A231GTY5"/>
<evidence type="ECO:0000256" key="9">
    <source>
        <dbReference type="ARBA" id="ARBA00023014"/>
    </source>
</evidence>
<dbReference type="EMBL" id="NGAF01000042">
    <property type="protein sequence ID" value="OXR40079.1"/>
    <property type="molecule type" value="Genomic_DNA"/>
</dbReference>
<evidence type="ECO:0000256" key="8">
    <source>
        <dbReference type="ARBA" id="ARBA00023004"/>
    </source>
</evidence>
<name>A0A231GTY5_9NOCA</name>
<evidence type="ECO:0000259" key="10">
    <source>
        <dbReference type="SMART" id="SM00928"/>
    </source>
</evidence>
<evidence type="ECO:0000256" key="3">
    <source>
        <dbReference type="ARBA" id="ARBA00007523"/>
    </source>
</evidence>
<dbReference type="SUPFAM" id="SSF142019">
    <property type="entry name" value="Nqo1 FMN-binding domain-like"/>
    <property type="match status" value="1"/>
</dbReference>
<evidence type="ECO:0000256" key="1">
    <source>
        <dbReference type="ARBA" id="ARBA00001917"/>
    </source>
</evidence>
<keyword evidence="4" id="KW-0004">4Fe-4S</keyword>